<keyword evidence="1" id="KW-0012">Acyltransferase</keyword>
<dbReference type="InterPro" id="IPR051159">
    <property type="entry name" value="Hexapeptide_acetyltransf"/>
</dbReference>
<organism evidence="1 2">
    <name type="scientific">Roseburia inulinivorans</name>
    <dbReference type="NCBI Taxonomy" id="360807"/>
    <lineage>
        <taxon>Bacteria</taxon>
        <taxon>Bacillati</taxon>
        <taxon>Bacillota</taxon>
        <taxon>Clostridia</taxon>
        <taxon>Lachnospirales</taxon>
        <taxon>Lachnospiraceae</taxon>
        <taxon>Roseburia</taxon>
    </lineage>
</organism>
<dbReference type="AlphaFoldDB" id="A0A173R2C3"/>
<dbReference type="InterPro" id="IPR011004">
    <property type="entry name" value="Trimer_LpxA-like_sf"/>
</dbReference>
<dbReference type="EMBL" id="CYXX01000001">
    <property type="protein sequence ID" value="CUM71982.1"/>
    <property type="molecule type" value="Genomic_DNA"/>
</dbReference>
<dbReference type="EC" id="2.3.1.28" evidence="1"/>
<dbReference type="Gene3D" id="2.160.10.10">
    <property type="entry name" value="Hexapeptide repeat proteins"/>
    <property type="match status" value="1"/>
</dbReference>
<evidence type="ECO:0000313" key="2">
    <source>
        <dbReference type="Proteomes" id="UP000095453"/>
    </source>
</evidence>
<sequence>MKWASYDPQKISDCVMHMDQLCEKNEKYYIIIPWLEKNDKRVNILKKYGYEPYKDFFFIKHNKIQIITKLGMHYKDEYGNEVISDSDGIEIVFNNSVYNAKVVVGKDIKGKVKIDLRGSCANVVIEDKCQFKSQYIVGAAGSKIRIGENSTFNLNCNFGATEGWTINIGKDCMFSFDVIIQAGDSHALFNGNTKERYNWTGKNNTSSVIIGDHVWIGLRAVILGTSIIRKGSVVGACSLIKGDYKEYSAIAGNPGRVIKNNIAWSRDNASDEIIDCGMIYSDF</sequence>
<dbReference type="Proteomes" id="UP000095453">
    <property type="component" value="Unassembled WGS sequence"/>
</dbReference>
<proteinExistence type="predicted"/>
<protein>
    <submittedName>
        <fullName evidence="1">Chloramphenicol acetyltransferase</fullName>
        <ecNumber evidence="1">2.3.1.28</ecNumber>
    </submittedName>
</protein>
<name>A0A173R2C3_9FIRM</name>
<dbReference type="SUPFAM" id="SSF51161">
    <property type="entry name" value="Trimeric LpxA-like enzymes"/>
    <property type="match status" value="1"/>
</dbReference>
<accession>A0A173R2C3</accession>
<dbReference type="CDD" id="cd04647">
    <property type="entry name" value="LbH_MAT_like"/>
    <property type="match status" value="1"/>
</dbReference>
<gene>
    <name evidence="1" type="primary">cat</name>
    <name evidence="1" type="ORF">ERS852444_00166</name>
</gene>
<evidence type="ECO:0000313" key="1">
    <source>
        <dbReference type="EMBL" id="CUM71982.1"/>
    </source>
</evidence>
<dbReference type="RefSeq" id="WP_055167319.1">
    <property type="nucleotide sequence ID" value="NZ_CYXX01000001.1"/>
</dbReference>
<keyword evidence="1" id="KW-0808">Transferase</keyword>
<reference evidence="1 2" key="1">
    <citation type="submission" date="2015-09" db="EMBL/GenBank/DDBJ databases">
        <authorList>
            <consortium name="Pathogen Informatics"/>
        </authorList>
    </citation>
    <scope>NUCLEOTIDE SEQUENCE [LARGE SCALE GENOMIC DNA]</scope>
    <source>
        <strain evidence="1 2">2789STDY5608887</strain>
    </source>
</reference>
<dbReference type="PANTHER" id="PTHR23416">
    <property type="entry name" value="SIALIC ACID SYNTHASE-RELATED"/>
    <property type="match status" value="1"/>
</dbReference>
<dbReference type="GO" id="GO:0008811">
    <property type="term" value="F:chloramphenicol O-acetyltransferase activity"/>
    <property type="evidence" value="ECO:0007669"/>
    <property type="project" value="UniProtKB-EC"/>
</dbReference>